<protein>
    <submittedName>
        <fullName evidence="10">VTT domain-containing protein</fullName>
    </submittedName>
</protein>
<keyword evidence="5 8" id="KW-1133">Transmembrane helix</keyword>
<dbReference type="Proteomes" id="UP000703315">
    <property type="component" value="Unassembled WGS sequence"/>
</dbReference>
<feature type="transmembrane region" description="Helical" evidence="8">
    <location>
        <begin position="151"/>
        <end position="170"/>
    </location>
</feature>
<feature type="compositionally biased region" description="Polar residues" evidence="7">
    <location>
        <begin position="176"/>
        <end position="185"/>
    </location>
</feature>
<keyword evidence="6 8" id="KW-0472">Membrane</keyword>
<comment type="caution">
    <text evidence="10">The sequence shown here is derived from an EMBL/GenBank/DDBJ whole genome shotgun (WGS) entry which is preliminary data.</text>
</comment>
<evidence type="ECO:0000313" key="10">
    <source>
        <dbReference type="EMBL" id="HJF15266.1"/>
    </source>
</evidence>
<name>A0A921FQV9_9MICC</name>
<dbReference type="GO" id="GO:0005886">
    <property type="term" value="C:plasma membrane"/>
    <property type="evidence" value="ECO:0007669"/>
    <property type="project" value="UniProtKB-SubCell"/>
</dbReference>
<evidence type="ECO:0000256" key="6">
    <source>
        <dbReference type="ARBA" id="ARBA00023136"/>
    </source>
</evidence>
<dbReference type="InterPro" id="IPR032816">
    <property type="entry name" value="VTT_dom"/>
</dbReference>
<dbReference type="RefSeq" id="WP_303907070.1">
    <property type="nucleotide sequence ID" value="NZ_DYXC01000120.1"/>
</dbReference>
<feature type="transmembrane region" description="Helical" evidence="8">
    <location>
        <begin position="123"/>
        <end position="145"/>
    </location>
</feature>
<dbReference type="EMBL" id="DYXC01000120">
    <property type="protein sequence ID" value="HJF15266.1"/>
    <property type="molecule type" value="Genomic_DNA"/>
</dbReference>
<feature type="domain" description="VTT" evidence="9">
    <location>
        <begin position="23"/>
        <end position="145"/>
    </location>
</feature>
<dbReference type="AlphaFoldDB" id="A0A921FQV9"/>
<accession>A0A921FQV9</accession>
<keyword evidence="3" id="KW-1003">Cell membrane</keyword>
<dbReference type="PANTHER" id="PTHR42709:SF6">
    <property type="entry name" value="UNDECAPRENYL PHOSPHATE TRANSPORTER A"/>
    <property type="match status" value="1"/>
</dbReference>
<evidence type="ECO:0000256" key="5">
    <source>
        <dbReference type="ARBA" id="ARBA00022989"/>
    </source>
</evidence>
<evidence type="ECO:0000313" key="11">
    <source>
        <dbReference type="Proteomes" id="UP000703315"/>
    </source>
</evidence>
<sequence>MSITELVVSGLMVFGLLAIPMGPAEPTALAVGVATAGLDVPLWLSIAVIAAGMFVGDLIVYCTATAFTDRCFRSAGARNKLNRWRATLHGRPLGRDAMILVLRFIPGARTPAAILAANSGISIVRFCVLTVLGATCWATFWIGLVSIVGRLPWQLCLGVLLVVIGSVLLSQSIRTTPSARSPHSSRQIDRDHYPAGGSDRAELVTSR</sequence>
<gene>
    <name evidence="10" type="ORF">K8V32_10795</name>
</gene>
<keyword evidence="4 8" id="KW-0812">Transmembrane</keyword>
<evidence type="ECO:0000256" key="4">
    <source>
        <dbReference type="ARBA" id="ARBA00022692"/>
    </source>
</evidence>
<dbReference type="InterPro" id="IPR051311">
    <property type="entry name" value="DedA_domain"/>
</dbReference>
<comment type="subcellular location">
    <subcellularLocation>
        <location evidence="1">Cell membrane</location>
        <topology evidence="1">Multi-pass membrane protein</topology>
    </subcellularLocation>
</comment>
<comment type="similarity">
    <text evidence="2">Belongs to the DedA family.</text>
</comment>
<feature type="transmembrane region" description="Helical" evidence="8">
    <location>
        <begin position="40"/>
        <end position="64"/>
    </location>
</feature>
<evidence type="ECO:0000259" key="9">
    <source>
        <dbReference type="Pfam" id="PF09335"/>
    </source>
</evidence>
<evidence type="ECO:0000256" key="8">
    <source>
        <dbReference type="SAM" id="Phobius"/>
    </source>
</evidence>
<proteinExistence type="inferred from homology"/>
<reference evidence="10" key="1">
    <citation type="journal article" date="2021" name="PeerJ">
        <title>Extensive microbial diversity within the chicken gut microbiome revealed by metagenomics and culture.</title>
        <authorList>
            <person name="Gilroy R."/>
            <person name="Ravi A."/>
            <person name="Getino M."/>
            <person name="Pursley I."/>
            <person name="Horton D.L."/>
            <person name="Alikhan N.F."/>
            <person name="Baker D."/>
            <person name="Gharbi K."/>
            <person name="Hall N."/>
            <person name="Watson M."/>
            <person name="Adriaenssens E.M."/>
            <person name="Foster-Nyarko E."/>
            <person name="Jarju S."/>
            <person name="Secka A."/>
            <person name="Antonio M."/>
            <person name="Oren A."/>
            <person name="Chaudhuri R.R."/>
            <person name="La Ragione R."/>
            <person name="Hildebrand F."/>
            <person name="Pallen M.J."/>
        </authorList>
    </citation>
    <scope>NUCLEOTIDE SEQUENCE</scope>
    <source>
        <strain evidence="10">ChiHjej13B12-14962</strain>
    </source>
</reference>
<organism evidence="10 11">
    <name type="scientific">Enteractinococcus helveticum</name>
    <dbReference type="NCBI Taxonomy" id="1837282"/>
    <lineage>
        <taxon>Bacteria</taxon>
        <taxon>Bacillati</taxon>
        <taxon>Actinomycetota</taxon>
        <taxon>Actinomycetes</taxon>
        <taxon>Micrococcales</taxon>
        <taxon>Micrococcaceae</taxon>
    </lineage>
</organism>
<evidence type="ECO:0000256" key="7">
    <source>
        <dbReference type="SAM" id="MobiDB-lite"/>
    </source>
</evidence>
<evidence type="ECO:0000256" key="1">
    <source>
        <dbReference type="ARBA" id="ARBA00004651"/>
    </source>
</evidence>
<dbReference type="PANTHER" id="PTHR42709">
    <property type="entry name" value="ALKALINE PHOSPHATASE LIKE PROTEIN"/>
    <property type="match status" value="1"/>
</dbReference>
<dbReference type="Pfam" id="PF09335">
    <property type="entry name" value="VTT_dom"/>
    <property type="match status" value="1"/>
</dbReference>
<reference evidence="10" key="2">
    <citation type="submission" date="2021-09" db="EMBL/GenBank/DDBJ databases">
        <authorList>
            <person name="Gilroy R."/>
        </authorList>
    </citation>
    <scope>NUCLEOTIDE SEQUENCE</scope>
    <source>
        <strain evidence="10">ChiHjej13B12-14962</strain>
    </source>
</reference>
<evidence type="ECO:0000256" key="2">
    <source>
        <dbReference type="ARBA" id="ARBA00010792"/>
    </source>
</evidence>
<evidence type="ECO:0000256" key="3">
    <source>
        <dbReference type="ARBA" id="ARBA00022475"/>
    </source>
</evidence>
<feature type="region of interest" description="Disordered" evidence="7">
    <location>
        <begin position="176"/>
        <end position="207"/>
    </location>
</feature>